<evidence type="ECO:0000256" key="2">
    <source>
        <dbReference type="ARBA" id="ARBA00007089"/>
    </source>
</evidence>
<evidence type="ECO:0000256" key="4">
    <source>
        <dbReference type="ARBA" id="ARBA00023242"/>
    </source>
</evidence>
<comment type="similarity">
    <text evidence="2">Belongs to the RNA 3'-terminal cyclase family. Type 2 subfamily.</text>
</comment>
<dbReference type="InterPro" id="IPR023797">
    <property type="entry name" value="RNA3'_phos_cyclase_dom"/>
</dbReference>
<dbReference type="PANTHER" id="PTHR11096:SF1">
    <property type="entry name" value="RNA 3'-TERMINAL PHOSPHATE CYCLASE-LIKE PROTEIN"/>
    <property type="match status" value="1"/>
</dbReference>
<dbReference type="Gene3D" id="3.30.360.20">
    <property type="entry name" value="RNA 3'-terminal phosphate cyclase, insert domain"/>
    <property type="match status" value="1"/>
</dbReference>
<dbReference type="Pfam" id="PF05189">
    <property type="entry name" value="RTC_insert"/>
    <property type="match status" value="1"/>
</dbReference>
<organism evidence="7 8">
    <name type="scientific">Hypsibius exemplaris</name>
    <name type="common">Freshwater tardigrade</name>
    <dbReference type="NCBI Taxonomy" id="2072580"/>
    <lineage>
        <taxon>Eukaryota</taxon>
        <taxon>Metazoa</taxon>
        <taxon>Ecdysozoa</taxon>
        <taxon>Tardigrada</taxon>
        <taxon>Eutardigrada</taxon>
        <taxon>Parachela</taxon>
        <taxon>Hypsibioidea</taxon>
        <taxon>Hypsibiidae</taxon>
        <taxon>Hypsibius</taxon>
    </lineage>
</organism>
<evidence type="ECO:0000313" key="8">
    <source>
        <dbReference type="Proteomes" id="UP000192578"/>
    </source>
</evidence>
<dbReference type="PROSITE" id="PS01287">
    <property type="entry name" value="RTC"/>
    <property type="match status" value="1"/>
</dbReference>
<evidence type="ECO:0000256" key="3">
    <source>
        <dbReference type="ARBA" id="ARBA00022517"/>
    </source>
</evidence>
<dbReference type="CDD" id="cd00875">
    <property type="entry name" value="RNA_Cyclase_Class_I"/>
    <property type="match status" value="1"/>
</dbReference>
<dbReference type="GO" id="GO:0004521">
    <property type="term" value="F:RNA endonuclease activity"/>
    <property type="evidence" value="ECO:0007669"/>
    <property type="project" value="TreeGrafter"/>
</dbReference>
<keyword evidence="4" id="KW-0539">Nucleus</keyword>
<feature type="domain" description="RNA 3'-terminal phosphate cyclase" evidence="5">
    <location>
        <begin position="5"/>
        <end position="337"/>
    </location>
</feature>
<dbReference type="InterPro" id="IPR036553">
    <property type="entry name" value="RPTC_insert"/>
</dbReference>
<dbReference type="InterPro" id="IPR013791">
    <property type="entry name" value="RNA3'-term_phos_cycl_insert"/>
</dbReference>
<name>A0A9X6RNW9_HYPEX</name>
<evidence type="ECO:0000313" key="7">
    <source>
        <dbReference type="EMBL" id="OWA54427.1"/>
    </source>
</evidence>
<dbReference type="InterPro" id="IPR020719">
    <property type="entry name" value="RNA3'_term_phos_cycl-like_CS"/>
</dbReference>
<dbReference type="PANTHER" id="PTHR11096">
    <property type="entry name" value="RNA 3' TERMINAL PHOSPHATE CYCLASE"/>
    <property type="match status" value="1"/>
</dbReference>
<dbReference type="AlphaFoldDB" id="A0A9X6RNW9"/>
<dbReference type="NCBIfam" id="TIGR03400">
    <property type="entry name" value="18S_RNA_Rcl1p"/>
    <property type="match status" value="1"/>
</dbReference>
<keyword evidence="3" id="KW-0690">Ribosome biogenesis</keyword>
<dbReference type="SUPFAM" id="SSF55205">
    <property type="entry name" value="EPT/RTPC-like"/>
    <property type="match status" value="1"/>
</dbReference>
<keyword evidence="8" id="KW-1185">Reference proteome</keyword>
<dbReference type="PIRSF" id="PIRSF005378">
    <property type="entry name" value="RNA3'_term_phos_cycl_euk"/>
    <property type="match status" value="1"/>
</dbReference>
<dbReference type="InterPro" id="IPR016443">
    <property type="entry name" value="RNA3'_term_phos_cyc_type_2"/>
</dbReference>
<dbReference type="OrthoDB" id="1911237at2759"/>
<dbReference type="Pfam" id="PF01137">
    <property type="entry name" value="RTC"/>
    <property type="match status" value="1"/>
</dbReference>
<accession>A0A9X6RNW9</accession>
<protein>
    <submittedName>
        <fullName evidence="7">RNA 3'-terminal phosphate cyclase-like protein</fullName>
    </submittedName>
</protein>
<dbReference type="InterPro" id="IPR000228">
    <property type="entry name" value="RNA3'_term_phos_cyc"/>
</dbReference>
<dbReference type="InterPro" id="IPR013792">
    <property type="entry name" value="RNA3'P_cycl/enolpyr_Trfase_a/b"/>
</dbReference>
<evidence type="ECO:0000256" key="1">
    <source>
        <dbReference type="ARBA" id="ARBA00004604"/>
    </source>
</evidence>
<comment type="subcellular location">
    <subcellularLocation>
        <location evidence="1">Nucleus</location>
        <location evidence="1">Nucleolus</location>
    </subcellularLocation>
</comment>
<evidence type="ECO:0000259" key="5">
    <source>
        <dbReference type="Pfam" id="PF01137"/>
    </source>
</evidence>
<reference evidence="8" key="1">
    <citation type="submission" date="2017-01" db="EMBL/GenBank/DDBJ databases">
        <title>Comparative genomics of anhydrobiosis in the tardigrade Hypsibius dujardini.</title>
        <authorList>
            <person name="Yoshida Y."/>
            <person name="Koutsovoulos G."/>
            <person name="Laetsch D."/>
            <person name="Stevens L."/>
            <person name="Kumar S."/>
            <person name="Horikawa D."/>
            <person name="Ishino K."/>
            <person name="Komine S."/>
            <person name="Tomita M."/>
            <person name="Blaxter M."/>
            <person name="Arakawa K."/>
        </authorList>
    </citation>
    <scope>NUCLEOTIDE SEQUENCE [LARGE SCALE GENOMIC DNA]</scope>
    <source>
        <strain evidence="8">Z151</strain>
    </source>
</reference>
<dbReference type="Gene3D" id="3.65.10.20">
    <property type="entry name" value="RNA 3'-terminal phosphate cyclase domain"/>
    <property type="match status" value="1"/>
</dbReference>
<gene>
    <name evidence="7" type="ORF">BV898_18831</name>
</gene>
<dbReference type="GO" id="GO:0000479">
    <property type="term" value="P:endonucleolytic cleavage of tricistronic rRNA transcript (SSU-rRNA, 5.8S rRNA, LSU-rRNA)"/>
    <property type="evidence" value="ECO:0007669"/>
    <property type="project" value="TreeGrafter"/>
</dbReference>
<dbReference type="EMBL" id="MTYJ01000405">
    <property type="protein sequence ID" value="OWA54427.1"/>
    <property type="molecule type" value="Genomic_DNA"/>
</dbReference>
<evidence type="ECO:0000259" key="6">
    <source>
        <dbReference type="Pfam" id="PF05189"/>
    </source>
</evidence>
<dbReference type="GO" id="GO:0005730">
    <property type="term" value="C:nucleolus"/>
    <property type="evidence" value="ECO:0007669"/>
    <property type="project" value="UniProtKB-SubCell"/>
</dbReference>
<sequence length="369" mass="40100">MEFVEFTGSAYFRQILSLATLSGKSVRISKIRQKDEHPGLSDHEISFLRLLEKVTNGTLIDIDETGTKVTYQPGLLSGGDVEHDCHPDRSITYYLEALLLLASFMKKPLNAVLRGVTNDNVDPSVDAVKHSTLPLLLKFLGTGEGLNLKVVKRGLRPNGGGEIHFSCPCRAKLRPLQMKDSGLIRSIRGIAFACKVSPATGNRIGESAKKILKEYVADVYCYTDLCKGPKGGLSPGFGITLIAETVNGVRYAVDVCSNPADSNEEASIPEDLGENAANLLLDEIYRGGSVSSSNQSLALLLMCLGHRDISKIQTGQLSPFTIQFVRYIKLFFGVEFRLSGDEVSEDAEKGKVTFTCVGIGYSNLNKTVS</sequence>
<feature type="domain" description="RNA 3'-terminal phosphate cyclase insert" evidence="6">
    <location>
        <begin position="180"/>
        <end position="284"/>
    </location>
</feature>
<proteinExistence type="inferred from homology"/>
<dbReference type="Proteomes" id="UP000192578">
    <property type="component" value="Unassembled WGS sequence"/>
</dbReference>
<comment type="caution">
    <text evidence="7">The sequence shown here is derived from an EMBL/GenBank/DDBJ whole genome shotgun (WGS) entry which is preliminary data.</text>
</comment>
<dbReference type="InterPro" id="IPR037136">
    <property type="entry name" value="RNA3'_phos_cyclase_dom_sf"/>
</dbReference>